<accession>A0ABD3RUT7</accession>
<name>A0ABD3RUT7_9LAMI</name>
<evidence type="ECO:0000313" key="1">
    <source>
        <dbReference type="EMBL" id="KAL3814890.1"/>
    </source>
</evidence>
<proteinExistence type="predicted"/>
<keyword evidence="2" id="KW-1185">Reference proteome</keyword>
<comment type="caution">
    <text evidence="1">The sequence shown here is derived from an EMBL/GenBank/DDBJ whole genome shotgun (WGS) entry which is preliminary data.</text>
</comment>
<reference evidence="1 2" key="1">
    <citation type="submission" date="2024-12" db="EMBL/GenBank/DDBJ databases">
        <title>The unique morphological basis and parallel evolutionary history of personate flowers in Penstemon.</title>
        <authorList>
            <person name="Depatie T.H."/>
            <person name="Wessinger C.A."/>
        </authorList>
    </citation>
    <scope>NUCLEOTIDE SEQUENCE [LARGE SCALE GENOMIC DNA]</scope>
    <source>
        <strain evidence="1">WTNN_2</strain>
        <tissue evidence="1">Leaf</tissue>
    </source>
</reference>
<sequence>MSKSRARKAAWYTMLAPALLPSKKTLEKSAYSIQGSRPPVPSACPEDGFEGVVIGCGESVLRGEAILDGGNHGGELGSDVVAEVVENDGGGAEEDEIAAVEVDDEGELFVLGWVEGNVEADVGFALWAEIYVLRKCSWCGCGGVIIRGRIHHWDLNFPV</sequence>
<gene>
    <name evidence="1" type="ORF">ACJIZ3_016158</name>
</gene>
<dbReference type="Proteomes" id="UP001634393">
    <property type="component" value="Unassembled WGS sequence"/>
</dbReference>
<organism evidence="1 2">
    <name type="scientific">Penstemon smallii</name>
    <dbReference type="NCBI Taxonomy" id="265156"/>
    <lineage>
        <taxon>Eukaryota</taxon>
        <taxon>Viridiplantae</taxon>
        <taxon>Streptophyta</taxon>
        <taxon>Embryophyta</taxon>
        <taxon>Tracheophyta</taxon>
        <taxon>Spermatophyta</taxon>
        <taxon>Magnoliopsida</taxon>
        <taxon>eudicotyledons</taxon>
        <taxon>Gunneridae</taxon>
        <taxon>Pentapetalae</taxon>
        <taxon>asterids</taxon>
        <taxon>lamiids</taxon>
        <taxon>Lamiales</taxon>
        <taxon>Plantaginaceae</taxon>
        <taxon>Cheloneae</taxon>
        <taxon>Penstemon</taxon>
    </lineage>
</organism>
<dbReference type="EMBL" id="JBJXBP010000008">
    <property type="protein sequence ID" value="KAL3814890.1"/>
    <property type="molecule type" value="Genomic_DNA"/>
</dbReference>
<protein>
    <submittedName>
        <fullName evidence="1">Uncharacterized protein</fullName>
    </submittedName>
</protein>
<dbReference type="AlphaFoldDB" id="A0ABD3RUT7"/>
<evidence type="ECO:0000313" key="2">
    <source>
        <dbReference type="Proteomes" id="UP001634393"/>
    </source>
</evidence>